<dbReference type="InterPro" id="IPR006357">
    <property type="entry name" value="HAD-SF_hydro_IIA"/>
</dbReference>
<dbReference type="InterPro" id="IPR036412">
    <property type="entry name" value="HAD-like_sf"/>
</dbReference>
<dbReference type="Pfam" id="PF13242">
    <property type="entry name" value="Hydrolase_like"/>
    <property type="match status" value="1"/>
</dbReference>
<evidence type="ECO:0008006" key="3">
    <source>
        <dbReference type="Google" id="ProtNLM"/>
    </source>
</evidence>
<dbReference type="InterPro" id="IPR023214">
    <property type="entry name" value="HAD_sf"/>
</dbReference>
<name>A0ABQ0CC76_9PROT</name>
<accession>A0ABQ0CC76</accession>
<protein>
    <recommendedName>
        <fullName evidence="3">HAD family hydrolase</fullName>
    </recommendedName>
</protein>
<reference evidence="1 2" key="1">
    <citation type="submission" date="2024-05" db="EMBL/GenBank/DDBJ databases">
        <authorList>
            <consortium name="Candidatus Magnetaquicoccaceae bacterium FCR-1 genome sequencing consortium"/>
            <person name="Shimoshige H."/>
            <person name="Shimamura S."/>
            <person name="Taoka A."/>
            <person name="Kobayashi H."/>
            <person name="Maekawa T."/>
        </authorList>
    </citation>
    <scope>NUCLEOTIDE SEQUENCE [LARGE SCALE GENOMIC DNA]</scope>
    <source>
        <strain evidence="1 2">FCR-1</strain>
    </source>
</reference>
<dbReference type="PANTHER" id="PTHR19288:SF90">
    <property type="entry name" value="OS08G0542600 PROTEIN"/>
    <property type="match status" value="1"/>
</dbReference>
<evidence type="ECO:0000313" key="1">
    <source>
        <dbReference type="EMBL" id="GAB0058474.1"/>
    </source>
</evidence>
<dbReference type="RefSeq" id="WP_420906196.1">
    <property type="nucleotide sequence ID" value="NZ_BAAFGK010000005.1"/>
</dbReference>
<organism evidence="1 2">
    <name type="scientific">Candidatus Magnetaquiglobus chichijimensis</name>
    <dbReference type="NCBI Taxonomy" id="3141448"/>
    <lineage>
        <taxon>Bacteria</taxon>
        <taxon>Pseudomonadati</taxon>
        <taxon>Pseudomonadota</taxon>
        <taxon>Magnetococcia</taxon>
        <taxon>Magnetococcales</taxon>
        <taxon>Candidatus Magnetaquicoccaceae</taxon>
        <taxon>Candidatus Magnetaquiglobus</taxon>
    </lineage>
</organism>
<dbReference type="Pfam" id="PF13344">
    <property type="entry name" value="Hydrolase_6"/>
    <property type="match status" value="1"/>
</dbReference>
<reference evidence="1 2" key="2">
    <citation type="submission" date="2024-09" db="EMBL/GenBank/DDBJ databases">
        <title>Draft genome sequence of Candidatus Magnetaquicoccaceae bacterium FCR-1.</title>
        <authorList>
            <person name="Shimoshige H."/>
            <person name="Shimamura S."/>
            <person name="Taoka A."/>
            <person name="Kobayashi H."/>
            <person name="Maekawa T."/>
        </authorList>
    </citation>
    <scope>NUCLEOTIDE SEQUENCE [LARGE SCALE GENOMIC DNA]</scope>
    <source>
        <strain evidence="1 2">FCR-1</strain>
    </source>
</reference>
<dbReference type="SUPFAM" id="SSF56784">
    <property type="entry name" value="HAD-like"/>
    <property type="match status" value="1"/>
</dbReference>
<sequence>MNLKPRIESQEALTPRYARYRRLWCEARPGLDETLRAGRMVRTTLAELRLEFDVILLDAFGVLNLGDGVIPGAPEAVRGLFAADRQVRVVSNNASQSPARMVRKLKEMGYPFEAGHIISSGMAVGPYVAASGYRDRPYLLVGSEDSALYAPDAGAWMVNRAGSRWAIEEAEYLLFCSNRDYHGGQQEIDAKALLAVKNVPLLLANPDLVTPKPDGRLEAVAGFAAMDLVEAYDLVIEGIGKPFAPIFELVRAQFPDVAPERILMVGDTLDTDVLGAAAMGFASCLALSGACAGWGEALERLCDARGIRPDYVIDSLGR</sequence>
<evidence type="ECO:0000313" key="2">
    <source>
        <dbReference type="Proteomes" id="UP001628193"/>
    </source>
</evidence>
<dbReference type="PANTHER" id="PTHR19288">
    <property type="entry name" value="4-NITROPHENYLPHOSPHATASE-RELATED"/>
    <property type="match status" value="1"/>
</dbReference>
<gene>
    <name evidence="1" type="ORF">SIID45300_02823</name>
</gene>
<proteinExistence type="predicted"/>
<comment type="caution">
    <text evidence="1">The sequence shown here is derived from an EMBL/GenBank/DDBJ whole genome shotgun (WGS) entry which is preliminary data.</text>
</comment>
<dbReference type="Gene3D" id="3.40.50.1000">
    <property type="entry name" value="HAD superfamily/HAD-like"/>
    <property type="match status" value="2"/>
</dbReference>
<keyword evidence="2" id="KW-1185">Reference proteome</keyword>
<dbReference type="Proteomes" id="UP001628193">
    <property type="component" value="Unassembled WGS sequence"/>
</dbReference>
<dbReference type="EMBL" id="BAAFGK010000005">
    <property type="protein sequence ID" value="GAB0058474.1"/>
    <property type="molecule type" value="Genomic_DNA"/>
</dbReference>